<dbReference type="GeneID" id="10541763"/>
<dbReference type="KEGG" id="pgr:PGTG_04089"/>
<dbReference type="Proteomes" id="UP000008783">
    <property type="component" value="Unassembled WGS sequence"/>
</dbReference>
<name>E3K1F8_PUCGT</name>
<reference key="1">
    <citation type="submission" date="2007-01" db="EMBL/GenBank/DDBJ databases">
        <title>The Genome Sequence of Puccinia graminis f. sp. tritici Strain CRL 75-36-700-3.</title>
        <authorList>
            <consortium name="The Broad Institute Genome Sequencing Platform"/>
            <person name="Birren B."/>
            <person name="Lander E."/>
            <person name="Galagan J."/>
            <person name="Nusbaum C."/>
            <person name="Devon K."/>
            <person name="Cuomo C."/>
            <person name="Jaffe D."/>
            <person name="Butler J."/>
            <person name="Alvarez P."/>
            <person name="Gnerre S."/>
            <person name="Grabherr M."/>
            <person name="Mauceli E."/>
            <person name="Brockman W."/>
            <person name="Young S."/>
            <person name="LaButti K."/>
            <person name="Sykes S."/>
            <person name="DeCaprio D."/>
            <person name="Crawford M."/>
            <person name="Koehrsen M."/>
            <person name="Engels R."/>
            <person name="Montgomery P."/>
            <person name="Pearson M."/>
            <person name="Howarth C."/>
            <person name="Larson L."/>
            <person name="White J."/>
            <person name="Zeng Q."/>
            <person name="Kodira C."/>
            <person name="Yandava C."/>
            <person name="Alvarado L."/>
            <person name="O'Leary S."/>
            <person name="Szabo L."/>
            <person name="Dean R."/>
            <person name="Schein J."/>
        </authorList>
    </citation>
    <scope>NUCLEOTIDE SEQUENCE</scope>
    <source>
        <strain>CRL 75-36-700-3</strain>
    </source>
</reference>
<evidence type="ECO:0000313" key="2">
    <source>
        <dbReference type="Proteomes" id="UP000008783"/>
    </source>
</evidence>
<reference evidence="2" key="2">
    <citation type="journal article" date="2011" name="Proc. Natl. Acad. Sci. U.S.A.">
        <title>Obligate biotrophy features unraveled by the genomic analysis of rust fungi.</title>
        <authorList>
            <person name="Duplessis S."/>
            <person name="Cuomo C.A."/>
            <person name="Lin Y.-C."/>
            <person name="Aerts A."/>
            <person name="Tisserant E."/>
            <person name="Veneault-Fourrey C."/>
            <person name="Joly D.L."/>
            <person name="Hacquard S."/>
            <person name="Amselem J."/>
            <person name="Cantarel B.L."/>
            <person name="Chiu R."/>
            <person name="Coutinho P.M."/>
            <person name="Feau N."/>
            <person name="Field M."/>
            <person name="Frey P."/>
            <person name="Gelhaye E."/>
            <person name="Goldberg J."/>
            <person name="Grabherr M.G."/>
            <person name="Kodira C.D."/>
            <person name="Kohler A."/>
            <person name="Kuees U."/>
            <person name="Lindquist E.A."/>
            <person name="Lucas S.M."/>
            <person name="Mago R."/>
            <person name="Mauceli E."/>
            <person name="Morin E."/>
            <person name="Murat C."/>
            <person name="Pangilinan J.L."/>
            <person name="Park R."/>
            <person name="Pearson M."/>
            <person name="Quesneville H."/>
            <person name="Rouhier N."/>
            <person name="Sakthikumar S."/>
            <person name="Salamov A.A."/>
            <person name="Schmutz J."/>
            <person name="Selles B."/>
            <person name="Shapiro H."/>
            <person name="Tanguay P."/>
            <person name="Tuskan G.A."/>
            <person name="Henrissat B."/>
            <person name="Van de Peer Y."/>
            <person name="Rouze P."/>
            <person name="Ellis J.G."/>
            <person name="Dodds P.N."/>
            <person name="Schein J.E."/>
            <person name="Zhong S."/>
            <person name="Hamelin R.C."/>
            <person name="Grigoriev I.V."/>
            <person name="Szabo L.J."/>
            <person name="Martin F."/>
        </authorList>
    </citation>
    <scope>NUCLEOTIDE SEQUENCE [LARGE SCALE GENOMIC DNA]</scope>
    <source>
        <strain evidence="2">CRL 75-36-700-3 / race SCCL</strain>
    </source>
</reference>
<gene>
    <name evidence="1" type="ORF">PGTG_04089</name>
</gene>
<accession>E3K1F8</accession>
<keyword evidence="2" id="KW-1185">Reference proteome</keyword>
<organism evidence="1 2">
    <name type="scientific">Puccinia graminis f. sp. tritici (strain CRL 75-36-700-3 / race SCCL)</name>
    <name type="common">Black stem rust fungus</name>
    <dbReference type="NCBI Taxonomy" id="418459"/>
    <lineage>
        <taxon>Eukaryota</taxon>
        <taxon>Fungi</taxon>
        <taxon>Dikarya</taxon>
        <taxon>Basidiomycota</taxon>
        <taxon>Pucciniomycotina</taxon>
        <taxon>Pucciniomycetes</taxon>
        <taxon>Pucciniales</taxon>
        <taxon>Pucciniaceae</taxon>
        <taxon>Puccinia</taxon>
    </lineage>
</organism>
<evidence type="ECO:0000313" key="1">
    <source>
        <dbReference type="EMBL" id="EFP78133.2"/>
    </source>
</evidence>
<dbReference type="HOGENOM" id="CLU_2886860_0_0_1"/>
<dbReference type="AlphaFoldDB" id="E3K1F8"/>
<sequence length="63" mass="6948">MYQSCHRGDRVRSAISVPSRRSSFFSVGFSLQSFLLVRFSATASGLQLRDSTGLSFCGSFFNS</sequence>
<dbReference type="InParanoid" id="E3K1F8"/>
<protein>
    <submittedName>
        <fullName evidence="1">Uncharacterized protein</fullName>
    </submittedName>
</protein>
<proteinExistence type="predicted"/>
<dbReference type="VEuPathDB" id="FungiDB:PGTG_04089"/>
<dbReference type="RefSeq" id="XP_003322552.2">
    <property type="nucleotide sequence ID" value="XM_003322504.2"/>
</dbReference>
<dbReference type="EMBL" id="DS178269">
    <property type="protein sequence ID" value="EFP78133.2"/>
    <property type="molecule type" value="Genomic_DNA"/>
</dbReference>